<dbReference type="Proteomes" id="UP000887565">
    <property type="component" value="Unplaced"/>
</dbReference>
<accession>A0A915KZR5</accession>
<evidence type="ECO:0000313" key="1">
    <source>
        <dbReference type="Proteomes" id="UP000887565"/>
    </source>
</evidence>
<dbReference type="WBParaSite" id="nRc.2.0.1.t44322-RA">
    <property type="protein sequence ID" value="nRc.2.0.1.t44322-RA"/>
    <property type="gene ID" value="nRc.2.0.1.g44322"/>
</dbReference>
<sequence length="77" mass="8874">MGVDIHIQLYSVFSGKPSFHLLYALHKIWLANGENVCKSITIKGELPQKKIKKQRKNHLYHLAQLKIAYKSSPCCCY</sequence>
<dbReference type="AlphaFoldDB" id="A0A915KZR5"/>
<proteinExistence type="predicted"/>
<keyword evidence="1" id="KW-1185">Reference proteome</keyword>
<protein>
    <submittedName>
        <fullName evidence="2">Ovule protein</fullName>
    </submittedName>
</protein>
<organism evidence="1 2">
    <name type="scientific">Romanomermis culicivorax</name>
    <name type="common">Nematode worm</name>
    <dbReference type="NCBI Taxonomy" id="13658"/>
    <lineage>
        <taxon>Eukaryota</taxon>
        <taxon>Metazoa</taxon>
        <taxon>Ecdysozoa</taxon>
        <taxon>Nematoda</taxon>
        <taxon>Enoplea</taxon>
        <taxon>Dorylaimia</taxon>
        <taxon>Mermithida</taxon>
        <taxon>Mermithoidea</taxon>
        <taxon>Mermithidae</taxon>
        <taxon>Romanomermis</taxon>
    </lineage>
</organism>
<evidence type="ECO:0000313" key="2">
    <source>
        <dbReference type="WBParaSite" id="nRc.2.0.1.t44322-RA"/>
    </source>
</evidence>
<name>A0A915KZR5_ROMCU</name>
<reference evidence="2" key="1">
    <citation type="submission" date="2022-11" db="UniProtKB">
        <authorList>
            <consortium name="WormBaseParasite"/>
        </authorList>
    </citation>
    <scope>IDENTIFICATION</scope>
</reference>